<protein>
    <submittedName>
        <fullName evidence="2">Uncharacterized protein</fullName>
    </submittedName>
</protein>
<keyword evidence="1" id="KW-0812">Transmembrane</keyword>
<evidence type="ECO:0000313" key="3">
    <source>
        <dbReference type="Proteomes" id="UP000243084"/>
    </source>
</evidence>
<accession>A0A1I5NGM5</accession>
<proteinExistence type="predicted"/>
<dbReference type="AlphaFoldDB" id="A0A1I5NGM5"/>
<organism evidence="2 3">
    <name type="scientific">Geopseudomonas sagittaria</name>
    <dbReference type="NCBI Taxonomy" id="1135990"/>
    <lineage>
        <taxon>Bacteria</taxon>
        <taxon>Pseudomonadati</taxon>
        <taxon>Pseudomonadota</taxon>
        <taxon>Gammaproteobacteria</taxon>
        <taxon>Pseudomonadales</taxon>
        <taxon>Pseudomonadaceae</taxon>
        <taxon>Geopseudomonas</taxon>
    </lineage>
</organism>
<reference evidence="3" key="1">
    <citation type="submission" date="2016-10" db="EMBL/GenBank/DDBJ databases">
        <authorList>
            <person name="Varghese N."/>
            <person name="Submissions S."/>
        </authorList>
    </citation>
    <scope>NUCLEOTIDE SEQUENCE [LARGE SCALE GENOMIC DNA]</scope>
    <source>
        <strain evidence="3">JCM 18195</strain>
    </source>
</reference>
<dbReference type="Proteomes" id="UP000243084">
    <property type="component" value="Unassembled WGS sequence"/>
</dbReference>
<keyword evidence="1" id="KW-0472">Membrane</keyword>
<name>A0A1I5NGM5_9GAMM</name>
<gene>
    <name evidence="2" type="ORF">SAMN05216229_1012</name>
</gene>
<dbReference type="EMBL" id="FOXM01000001">
    <property type="protein sequence ID" value="SFP20919.1"/>
    <property type="molecule type" value="Genomic_DNA"/>
</dbReference>
<keyword evidence="3" id="KW-1185">Reference proteome</keyword>
<keyword evidence="1" id="KW-1133">Transmembrane helix</keyword>
<feature type="transmembrane region" description="Helical" evidence="1">
    <location>
        <begin position="24"/>
        <end position="43"/>
    </location>
</feature>
<evidence type="ECO:0000313" key="2">
    <source>
        <dbReference type="EMBL" id="SFP20919.1"/>
    </source>
</evidence>
<sequence length="54" mass="5797">MAQEGQQRGARASLPMMVAIEKDAVALLRDAALLFLAVLLLGWPEQFNATLVSA</sequence>
<evidence type="ECO:0000256" key="1">
    <source>
        <dbReference type="SAM" id="Phobius"/>
    </source>
</evidence>